<evidence type="ECO:0000256" key="3">
    <source>
        <dbReference type="ARBA" id="ARBA00022679"/>
    </source>
</evidence>
<gene>
    <name evidence="11" type="ordered locus">Desmu_0696</name>
</gene>
<protein>
    <recommendedName>
        <fullName evidence="2">polynucleotide 5'-hydroxyl-kinase</fullName>
        <ecNumber evidence="2">2.7.1.78</ecNumber>
    </recommendedName>
</protein>
<dbReference type="EMBL" id="CP002363">
    <property type="protein sequence ID" value="ADV65003.1"/>
    <property type="molecule type" value="Genomic_DNA"/>
</dbReference>
<keyword evidence="12" id="KW-1185">Reference proteome</keyword>
<dbReference type="HOGENOM" id="CLU_051301_1_0_2"/>
<dbReference type="Gene3D" id="3.40.50.300">
    <property type="entry name" value="P-loop containing nucleotide triphosphate hydrolases"/>
    <property type="match status" value="1"/>
</dbReference>
<reference evidence="12" key="1">
    <citation type="submission" date="2010-11" db="EMBL/GenBank/DDBJ databases">
        <title>The complete genome of Desulfurococcus mucosus DSM 2162.</title>
        <authorList>
            <consortium name="US DOE Joint Genome Institute (JGI-PGF)"/>
            <person name="Lucas S."/>
            <person name="Copeland A."/>
            <person name="Lapidus A."/>
            <person name="Bruce D."/>
            <person name="Goodwin L."/>
            <person name="Pitluck S."/>
            <person name="Kyrpides N."/>
            <person name="Mavromatis K."/>
            <person name="Pagani I."/>
            <person name="Ivanova N."/>
            <person name="Ovchinnikova G."/>
            <person name="Chertkov O."/>
            <person name="Held B."/>
            <person name="Brettin T."/>
            <person name="Detter J.C."/>
            <person name="Tapia R."/>
            <person name="Han C."/>
            <person name="Land M."/>
            <person name="Hauser L."/>
            <person name="Markowitz V."/>
            <person name="Cheng J.-F."/>
            <person name="Hugenholtz P."/>
            <person name="Woyke T."/>
            <person name="Wu D."/>
            <person name="Wirth R."/>
            <person name="Bilek Y."/>
            <person name="Hader T."/>
            <person name="Klenk H.-P."/>
            <person name="Eisen J.A."/>
        </authorList>
    </citation>
    <scope>NUCLEOTIDE SEQUENCE [LARGE SCALE GENOMIC DNA]</scope>
    <source>
        <strain evidence="12">ATCC 35584 / DSM 2162 / JCM 9187 / O7/1</strain>
    </source>
</reference>
<evidence type="ECO:0000256" key="1">
    <source>
        <dbReference type="ARBA" id="ARBA00001968"/>
    </source>
</evidence>
<evidence type="ECO:0000256" key="7">
    <source>
        <dbReference type="ARBA" id="ARBA00024737"/>
    </source>
</evidence>
<dbReference type="InterPro" id="IPR027417">
    <property type="entry name" value="P-loop_NTPase"/>
</dbReference>
<comment type="function">
    <text evidence="7">Polynucleotide kinase that can phosphorylate the 5'-hydroxyl groups of both single-stranded RNA (ssRNA) and single-stranded DNA (ssDNA). Exhibits a strong preference for ssRNA.</text>
</comment>
<dbReference type="RefSeq" id="WP_013562225.1">
    <property type="nucleotide sequence ID" value="NC_014961.1"/>
</dbReference>
<dbReference type="eggNOG" id="arCOG04127">
    <property type="taxonomic scope" value="Archaea"/>
</dbReference>
<evidence type="ECO:0000256" key="8">
    <source>
        <dbReference type="ARBA" id="ARBA00044641"/>
    </source>
</evidence>
<feature type="domain" description="Clp1 P-loop" evidence="10">
    <location>
        <begin position="99"/>
        <end position="273"/>
    </location>
</feature>
<evidence type="ECO:0000256" key="5">
    <source>
        <dbReference type="ARBA" id="ARBA00022777"/>
    </source>
</evidence>
<comment type="catalytic activity">
    <reaction evidence="8">
        <text>a 5'-end dephospho-ribonucleoside-RNA + ATP = a 5'-end 5'-phospho-ribonucleoside-RNA + ADP + H(+)</text>
        <dbReference type="Rhea" id="RHEA:54580"/>
        <dbReference type="Rhea" id="RHEA-COMP:13936"/>
        <dbReference type="Rhea" id="RHEA-COMP:15179"/>
        <dbReference type="ChEBI" id="CHEBI:15378"/>
        <dbReference type="ChEBI" id="CHEBI:30616"/>
        <dbReference type="ChEBI" id="CHEBI:138282"/>
        <dbReference type="ChEBI" id="CHEBI:138284"/>
        <dbReference type="ChEBI" id="CHEBI:456216"/>
        <dbReference type="EC" id="2.7.1.78"/>
    </reaction>
</comment>
<dbReference type="GeneID" id="10153391"/>
<dbReference type="GO" id="GO:0006396">
    <property type="term" value="P:RNA processing"/>
    <property type="evidence" value="ECO:0007669"/>
    <property type="project" value="InterPro"/>
</dbReference>
<evidence type="ECO:0000256" key="4">
    <source>
        <dbReference type="ARBA" id="ARBA00022741"/>
    </source>
</evidence>
<evidence type="ECO:0000256" key="6">
    <source>
        <dbReference type="ARBA" id="ARBA00022840"/>
    </source>
</evidence>
<dbReference type="GO" id="GO:0005524">
    <property type="term" value="F:ATP binding"/>
    <property type="evidence" value="ECO:0007669"/>
    <property type="project" value="UniProtKB-KW"/>
</dbReference>
<reference evidence="11 12" key="2">
    <citation type="journal article" date="2011" name="Stand. Genomic Sci.">
        <title>Complete genome sequence of Desulfurococcus mucosus type strain (O7/1).</title>
        <authorList>
            <person name="Wirth R."/>
            <person name="Chertkov O."/>
            <person name="Held B."/>
            <person name="Lapidus A."/>
            <person name="Nolan M."/>
            <person name="Lucas S."/>
            <person name="Hammon N."/>
            <person name="Deshpande S."/>
            <person name="Cheng J.F."/>
            <person name="Tapia R."/>
            <person name="Han C."/>
            <person name="Goodwin L."/>
            <person name="Pitluck S."/>
            <person name="Liolios K."/>
            <person name="Ioanna P."/>
            <person name="Ivanova N."/>
            <person name="Mavromatis K."/>
            <person name="Mikhailova N."/>
            <person name="Pati A."/>
            <person name="Chen A."/>
            <person name="Palaniappan K."/>
            <person name="Land M."/>
            <person name="Hauser L."/>
            <person name="Chang Y.J."/>
            <person name="Jeffries C.D."/>
            <person name="Bilek Y."/>
            <person name="Hader T."/>
            <person name="Rohde M."/>
            <person name="Spring S."/>
            <person name="Sikorski J."/>
            <person name="Goker M."/>
            <person name="Woyke T."/>
            <person name="Bristow J."/>
            <person name="Eisen J.A."/>
            <person name="Markowitz V."/>
            <person name="Hugenholtz P."/>
            <person name="Kyrpides N.C."/>
            <person name="Klenk H.P."/>
        </authorList>
    </citation>
    <scope>NUCLEOTIDE SEQUENCE [LARGE SCALE GENOMIC DNA]</scope>
    <source>
        <strain evidence="12">ATCC 35584 / DSM 2162 / JCM 9187 / O7/1</strain>
    </source>
</reference>
<dbReference type="InterPro" id="IPR032319">
    <property type="entry name" value="CLP1_P"/>
</dbReference>
<dbReference type="InterPro" id="IPR045116">
    <property type="entry name" value="Clp1/Grc3"/>
</dbReference>
<dbReference type="GO" id="GO:0051734">
    <property type="term" value="F:ATP-dependent polynucleotide 5'-hydroxyl-kinase activity"/>
    <property type="evidence" value="ECO:0007669"/>
    <property type="project" value="UniProtKB-EC"/>
</dbReference>
<keyword evidence="3" id="KW-0808">Transferase</keyword>
<dbReference type="KEGG" id="dmu:Desmu_0696"/>
<name>E8R927_DESM0</name>
<comment type="catalytic activity">
    <reaction evidence="9">
        <text>a 5'-end dephospho-2'-deoxyribonucleoside-DNA + ATP = a 5'-end 5'-phospho-2'-deoxyribonucleoside-DNA + ADP + H(+)</text>
        <dbReference type="Rhea" id="RHEA:15669"/>
        <dbReference type="Rhea" id="RHEA-COMP:13180"/>
        <dbReference type="Rhea" id="RHEA-COMP:13184"/>
        <dbReference type="ChEBI" id="CHEBI:15378"/>
        <dbReference type="ChEBI" id="CHEBI:30616"/>
        <dbReference type="ChEBI" id="CHEBI:136412"/>
        <dbReference type="ChEBI" id="CHEBI:136416"/>
        <dbReference type="ChEBI" id="CHEBI:456216"/>
        <dbReference type="EC" id="2.7.1.78"/>
    </reaction>
</comment>
<dbReference type="AlphaFoldDB" id="E8R927"/>
<comment type="cofactor">
    <cofactor evidence="1">
        <name>a divalent metal cation</name>
        <dbReference type="ChEBI" id="CHEBI:60240"/>
    </cofactor>
</comment>
<evidence type="ECO:0000313" key="11">
    <source>
        <dbReference type="EMBL" id="ADV65003.1"/>
    </source>
</evidence>
<proteinExistence type="predicted"/>
<dbReference type="Proteomes" id="UP000001068">
    <property type="component" value="Chromosome"/>
</dbReference>
<dbReference type="SUPFAM" id="SSF52540">
    <property type="entry name" value="P-loop containing nucleoside triphosphate hydrolases"/>
    <property type="match status" value="1"/>
</dbReference>
<dbReference type="PANTHER" id="PTHR12755:SF3">
    <property type="entry name" value="POLYNUCLEOTIDE 5'-HYDROXYL-KINASE NOL9"/>
    <property type="match status" value="1"/>
</dbReference>
<sequence length="414" mass="46740">MPRLSLVRGEAVRVFGPMSITIVKGSIAILGKTVRGGENIIVHRFRNYVIEALEDTELDVTMTSDSTIQPVDEHDPYRKRASTALEIVSKGHRRVVVIGGVDSGKTSFTTLLSNTAISAGLKPCVIDGDVGQADIGPPGFISLGIPDRQVLWNTEIPVYMMRFIGDIRPQGYTHVIPRELRWLAEKSESLGCSIIVIDTDGWIRDPGAVYYKQRLIEIVEPDAVVILGDDLSRYFKRFEKIGVKVYELPEPTVRRTRSREERRLLRSMRYRDFLVDAPLRRVNMDTVLVDGHPLFHGVQVESSMLDGLVEGRVIYASQLVNELHVYGTVKAFNSEEINRRLGVVKVKTYPPGFEKGVYCGVGSHRGGDYPCIVEKFDFEGREILVRTRFQDRIDVLKLSQIRIGEDYTEEFIEV</sequence>
<dbReference type="PANTHER" id="PTHR12755">
    <property type="entry name" value="CLEAVAGE/POLYADENYLATION FACTOR IA SUBUNIT CLP1P"/>
    <property type="match status" value="1"/>
</dbReference>
<keyword evidence="6" id="KW-0067">ATP-binding</keyword>
<evidence type="ECO:0000313" key="12">
    <source>
        <dbReference type="Proteomes" id="UP000001068"/>
    </source>
</evidence>
<keyword evidence="5" id="KW-0418">Kinase</keyword>
<evidence type="ECO:0000259" key="10">
    <source>
        <dbReference type="Pfam" id="PF16575"/>
    </source>
</evidence>
<dbReference type="EC" id="2.7.1.78" evidence="2"/>
<keyword evidence="4" id="KW-0547">Nucleotide-binding</keyword>
<dbReference type="Pfam" id="PF16575">
    <property type="entry name" value="CLP1_P"/>
    <property type="match status" value="1"/>
</dbReference>
<accession>E8R927</accession>
<evidence type="ECO:0000256" key="2">
    <source>
        <dbReference type="ARBA" id="ARBA00012157"/>
    </source>
</evidence>
<dbReference type="STRING" id="765177.Desmu_0696"/>
<evidence type="ECO:0000256" key="9">
    <source>
        <dbReference type="ARBA" id="ARBA00044673"/>
    </source>
</evidence>
<organism evidence="11 12">
    <name type="scientific">Desulfurococcus mucosus (strain ATCC 35584 / DSM 2162 / JCM 9187 / O7/1)</name>
    <dbReference type="NCBI Taxonomy" id="765177"/>
    <lineage>
        <taxon>Archaea</taxon>
        <taxon>Thermoproteota</taxon>
        <taxon>Thermoprotei</taxon>
        <taxon>Desulfurococcales</taxon>
        <taxon>Desulfurococcaceae</taxon>
        <taxon>Desulfurococcus</taxon>
    </lineage>
</organism>